<evidence type="ECO:0000256" key="1">
    <source>
        <dbReference type="SAM" id="MobiDB-lite"/>
    </source>
</evidence>
<feature type="region of interest" description="Disordered" evidence="1">
    <location>
        <begin position="1"/>
        <end position="56"/>
    </location>
</feature>
<accession>A0A9Q3E8I0</accession>
<reference evidence="2" key="1">
    <citation type="submission" date="2021-03" db="EMBL/GenBank/DDBJ databases">
        <title>Draft genome sequence of rust myrtle Austropuccinia psidii MF-1, a brazilian biotype.</title>
        <authorList>
            <person name="Quecine M.C."/>
            <person name="Pachon D.M.R."/>
            <person name="Bonatelli M.L."/>
            <person name="Correr F.H."/>
            <person name="Franceschini L.M."/>
            <person name="Leite T.F."/>
            <person name="Margarido G.R.A."/>
            <person name="Almeida C.A."/>
            <person name="Ferrarezi J.A."/>
            <person name="Labate C.A."/>
        </authorList>
    </citation>
    <scope>NUCLEOTIDE SEQUENCE</scope>
    <source>
        <strain evidence="2">MF-1</strain>
    </source>
</reference>
<dbReference type="EMBL" id="AVOT02024089">
    <property type="protein sequence ID" value="MBW0514565.1"/>
    <property type="molecule type" value="Genomic_DNA"/>
</dbReference>
<gene>
    <name evidence="2" type="ORF">O181_054280</name>
</gene>
<evidence type="ECO:0000313" key="2">
    <source>
        <dbReference type="EMBL" id="MBW0514565.1"/>
    </source>
</evidence>
<evidence type="ECO:0000313" key="3">
    <source>
        <dbReference type="Proteomes" id="UP000765509"/>
    </source>
</evidence>
<sequence>MSPEYLRDLGFQGNQPEDREGLNHTHTAIDIPIQQEPQTRGLERHGSSPSAPPTPQRFISMEHQQQEVKPGISLGITWSKLPEYLSQQDRLQRPYGNHQRLESHQAVQTPGDRAHSYSFRLTRRRPNCLPCGFTPFRNQPISGEESPFFTLPGGLQEKTRTQGQEQDLFSPKAERVRPNDPETVGIGERSTQEQEVVVNHSRINSLLNRNITPTQIEHNAVSPESNLKGDTLWLQRSQYAEQTQKQFSELEASHESIKKSTASMDKIVKTLQEGHAQLSKSSEETNKILNIVFEEQHHSRRDRDYLHQAMNKLCNVYHNMKPNHKATLWIIHITKLTSNQIPCWLIRQDLHHNTRMEIKCLLLKRKP</sequence>
<organism evidence="2 3">
    <name type="scientific">Austropuccinia psidii MF-1</name>
    <dbReference type="NCBI Taxonomy" id="1389203"/>
    <lineage>
        <taxon>Eukaryota</taxon>
        <taxon>Fungi</taxon>
        <taxon>Dikarya</taxon>
        <taxon>Basidiomycota</taxon>
        <taxon>Pucciniomycotina</taxon>
        <taxon>Pucciniomycetes</taxon>
        <taxon>Pucciniales</taxon>
        <taxon>Sphaerophragmiaceae</taxon>
        <taxon>Austropuccinia</taxon>
    </lineage>
</organism>
<dbReference type="Proteomes" id="UP000765509">
    <property type="component" value="Unassembled WGS sequence"/>
</dbReference>
<dbReference type="AlphaFoldDB" id="A0A9Q3E8I0"/>
<name>A0A9Q3E8I0_9BASI</name>
<keyword evidence="3" id="KW-1185">Reference proteome</keyword>
<protein>
    <submittedName>
        <fullName evidence="2">Uncharacterized protein</fullName>
    </submittedName>
</protein>
<proteinExistence type="predicted"/>
<comment type="caution">
    <text evidence="2">The sequence shown here is derived from an EMBL/GenBank/DDBJ whole genome shotgun (WGS) entry which is preliminary data.</text>
</comment>